<dbReference type="Pfam" id="PF13440">
    <property type="entry name" value="Polysacc_synt_3"/>
    <property type="match status" value="1"/>
</dbReference>
<feature type="transmembrane region" description="Helical" evidence="7">
    <location>
        <begin position="392"/>
        <end position="412"/>
    </location>
</feature>
<evidence type="ECO:0000256" key="3">
    <source>
        <dbReference type="ARBA" id="ARBA00022475"/>
    </source>
</evidence>
<keyword evidence="6 7" id="KW-0472">Membrane</keyword>
<name>A0A1N7MSZ7_9RHOB</name>
<evidence type="ECO:0000256" key="4">
    <source>
        <dbReference type="ARBA" id="ARBA00022692"/>
    </source>
</evidence>
<dbReference type="CDD" id="cd13127">
    <property type="entry name" value="MATE_tuaB_like"/>
    <property type="match status" value="1"/>
</dbReference>
<dbReference type="STRING" id="453582.SAMN05421580_106169"/>
<feature type="transmembrane region" description="Helical" evidence="7">
    <location>
        <begin position="123"/>
        <end position="143"/>
    </location>
</feature>
<feature type="transmembrane region" description="Helical" evidence="7">
    <location>
        <begin position="331"/>
        <end position="351"/>
    </location>
</feature>
<feature type="transmembrane region" description="Helical" evidence="7">
    <location>
        <begin position="52"/>
        <end position="69"/>
    </location>
</feature>
<reference evidence="9" key="1">
    <citation type="submission" date="2017-01" db="EMBL/GenBank/DDBJ databases">
        <authorList>
            <person name="Varghese N."/>
            <person name="Submissions S."/>
        </authorList>
    </citation>
    <scope>NUCLEOTIDE SEQUENCE [LARGE SCALE GENOMIC DNA]</scope>
    <source>
        <strain evidence="9">DSM 19945</strain>
    </source>
</reference>
<evidence type="ECO:0000256" key="6">
    <source>
        <dbReference type="ARBA" id="ARBA00023136"/>
    </source>
</evidence>
<accession>A0A1N7MSZ7</accession>
<evidence type="ECO:0000313" key="8">
    <source>
        <dbReference type="EMBL" id="SIS89264.1"/>
    </source>
</evidence>
<dbReference type="RefSeq" id="WP_076484952.1">
    <property type="nucleotide sequence ID" value="NZ_FTOG01000006.1"/>
</dbReference>
<evidence type="ECO:0000256" key="7">
    <source>
        <dbReference type="SAM" id="Phobius"/>
    </source>
</evidence>
<dbReference type="GO" id="GO:0005886">
    <property type="term" value="C:plasma membrane"/>
    <property type="evidence" value="ECO:0007669"/>
    <property type="project" value="UniProtKB-SubCell"/>
</dbReference>
<dbReference type="Proteomes" id="UP000186221">
    <property type="component" value="Unassembled WGS sequence"/>
</dbReference>
<evidence type="ECO:0000313" key="9">
    <source>
        <dbReference type="Proteomes" id="UP000186221"/>
    </source>
</evidence>
<keyword evidence="4 7" id="KW-0812">Transmembrane</keyword>
<dbReference type="PANTHER" id="PTHR30250">
    <property type="entry name" value="PST FAMILY PREDICTED COLANIC ACID TRANSPORTER"/>
    <property type="match status" value="1"/>
</dbReference>
<evidence type="ECO:0000256" key="5">
    <source>
        <dbReference type="ARBA" id="ARBA00022989"/>
    </source>
</evidence>
<proteinExistence type="inferred from homology"/>
<gene>
    <name evidence="8" type="ORF">SAMN05421580_106169</name>
</gene>
<feature type="transmembrane region" description="Helical" evidence="7">
    <location>
        <begin position="155"/>
        <end position="176"/>
    </location>
</feature>
<organism evidence="8 9">
    <name type="scientific">Rhodobacter aestuarii</name>
    <dbReference type="NCBI Taxonomy" id="453582"/>
    <lineage>
        <taxon>Bacteria</taxon>
        <taxon>Pseudomonadati</taxon>
        <taxon>Pseudomonadota</taxon>
        <taxon>Alphaproteobacteria</taxon>
        <taxon>Rhodobacterales</taxon>
        <taxon>Rhodobacter group</taxon>
        <taxon>Rhodobacter</taxon>
    </lineage>
</organism>
<feature type="transmembrane region" description="Helical" evidence="7">
    <location>
        <begin position="23"/>
        <end position="45"/>
    </location>
</feature>
<feature type="transmembrane region" description="Helical" evidence="7">
    <location>
        <begin position="89"/>
        <end position="111"/>
    </location>
</feature>
<comment type="subcellular location">
    <subcellularLocation>
        <location evidence="1">Cell membrane</location>
        <topology evidence="1">Multi-pass membrane protein</topology>
    </subcellularLocation>
</comment>
<dbReference type="InterPro" id="IPR050833">
    <property type="entry name" value="Poly_Biosynth_Transport"/>
</dbReference>
<feature type="transmembrane region" description="Helical" evidence="7">
    <location>
        <begin position="296"/>
        <end position="319"/>
    </location>
</feature>
<dbReference type="AlphaFoldDB" id="A0A1N7MSZ7"/>
<sequence length="502" mass="53673">MTESLGQAQAPRKALGPSALQNFLWMFSGGGVQAVLKILVLMVLSRLLVPEAFGVVSAALTIVALADVFGKIGIAPSVVQSQTLTEAHIHSATAATLLSGLIVALIVFALARPLERFYAIDGLRPYIEVFAALFIVQSTGLVSEALLQRESRFKVLAGVAVGSYLFGYAAVAITLAKLGFGGWALVGGQIAQTTLQALLNIHFAGYRLKLGFDLGCLRQMFRFGFGVSLTQIGNYFALNLDYFVVGRYLGSASLGHYSRAYLLLAQPANLVGSMADKVLFPALAHLQDDTERLRRAYAMAVGLCALTQIPLSVYLLITGPEVILVLMGPQWGPAVVPFQVMVATLFFRTAYKFTGTLLRASGHVYLGALWQWSYAAMVLAGALIGAQWGLPGVATGVSLAVIGCFALGLAILRLRFGMPLQTIRAALMRHAGWGLTLATILGLARLGLLAIGTPALVVLISLGLMCVLFYLGLLRLAPQRLGPERTPLLKLIPSLRRFARES</sequence>
<dbReference type="PANTHER" id="PTHR30250:SF10">
    <property type="entry name" value="LIPOPOLYSACCHARIDE BIOSYNTHESIS PROTEIN WZXC"/>
    <property type="match status" value="1"/>
</dbReference>
<protein>
    <submittedName>
        <fullName evidence="8">Polysaccharide transporter, PST family</fullName>
    </submittedName>
</protein>
<evidence type="ECO:0000256" key="1">
    <source>
        <dbReference type="ARBA" id="ARBA00004651"/>
    </source>
</evidence>
<keyword evidence="9" id="KW-1185">Reference proteome</keyword>
<feature type="transmembrane region" description="Helical" evidence="7">
    <location>
        <begin position="363"/>
        <end position="386"/>
    </location>
</feature>
<keyword evidence="5 7" id="KW-1133">Transmembrane helix</keyword>
<evidence type="ECO:0000256" key="2">
    <source>
        <dbReference type="ARBA" id="ARBA00007430"/>
    </source>
</evidence>
<dbReference type="EMBL" id="FTOG01000006">
    <property type="protein sequence ID" value="SIS89264.1"/>
    <property type="molecule type" value="Genomic_DNA"/>
</dbReference>
<keyword evidence="3" id="KW-1003">Cell membrane</keyword>
<feature type="transmembrane region" description="Helical" evidence="7">
    <location>
        <begin position="433"/>
        <end position="451"/>
    </location>
</feature>
<comment type="similarity">
    <text evidence="2">Belongs to the polysaccharide synthase family.</text>
</comment>
<feature type="transmembrane region" description="Helical" evidence="7">
    <location>
        <begin position="457"/>
        <end position="477"/>
    </location>
</feature>